<dbReference type="SUPFAM" id="SSF53448">
    <property type="entry name" value="Nucleotide-diphospho-sugar transferases"/>
    <property type="match status" value="1"/>
</dbReference>
<keyword evidence="1" id="KW-0548">Nucleotidyltransferase</keyword>
<dbReference type="GO" id="GO:0016779">
    <property type="term" value="F:nucleotidyltransferase activity"/>
    <property type="evidence" value="ECO:0007669"/>
    <property type="project" value="UniProtKB-KW"/>
</dbReference>
<reference evidence="1 2" key="1">
    <citation type="journal article" date="2012" name="J. Bacteriol.">
        <title>Genome Sequence of "Candidatus Nitrosoarchaeum limnia" BG20, a Low-Salinity Ammonia-Oxidizing Archaeon from the San Francisco Bay Estuary.</title>
        <authorList>
            <person name="Mosier A.C."/>
            <person name="Allen E.E."/>
            <person name="Kim M."/>
            <person name="Ferriera S."/>
            <person name="Francis C.A."/>
        </authorList>
    </citation>
    <scope>NUCLEOTIDE SEQUENCE [LARGE SCALE GENOMIC DNA]</scope>
    <source>
        <strain evidence="1 2">BG20</strain>
    </source>
</reference>
<gene>
    <name evidence="1" type="ORF">BG20_I0156</name>
</gene>
<dbReference type="EMBL" id="AHJG01000193">
    <property type="protein sequence ID" value="EPA05352.1"/>
    <property type="molecule type" value="Genomic_DNA"/>
</dbReference>
<dbReference type="PANTHER" id="PTHR42866">
    <property type="entry name" value="3-DEOXY-MANNO-OCTULOSONATE CYTIDYLYLTRANSFERASE"/>
    <property type="match status" value="1"/>
</dbReference>
<evidence type="ECO:0000313" key="1">
    <source>
        <dbReference type="EMBL" id="EPA05352.1"/>
    </source>
</evidence>
<dbReference type="Pfam" id="PF02348">
    <property type="entry name" value="CTP_transf_3"/>
    <property type="match status" value="1"/>
</dbReference>
<dbReference type="GO" id="GO:0005829">
    <property type="term" value="C:cytosol"/>
    <property type="evidence" value="ECO:0007669"/>
    <property type="project" value="TreeGrafter"/>
</dbReference>
<keyword evidence="1" id="KW-0808">Transferase</keyword>
<dbReference type="CDD" id="cd02518">
    <property type="entry name" value="GT2_SpsF"/>
    <property type="match status" value="1"/>
</dbReference>
<dbReference type="InterPro" id="IPR029044">
    <property type="entry name" value="Nucleotide-diphossugar_trans"/>
</dbReference>
<accession>S2EL58</accession>
<dbReference type="Proteomes" id="UP000014065">
    <property type="component" value="Unassembled WGS sequence"/>
</dbReference>
<dbReference type="EC" id="2.7.7.-" evidence="1"/>
<dbReference type="RefSeq" id="WP_010192647.1">
    <property type="nucleotide sequence ID" value="NZ_AHJG01000193.1"/>
</dbReference>
<protein>
    <submittedName>
        <fullName evidence="1">Cytidylyltransferase</fullName>
        <ecNumber evidence="1">2.7.7.-</ecNumber>
    </submittedName>
</protein>
<dbReference type="Gene3D" id="3.90.550.10">
    <property type="entry name" value="Spore Coat Polysaccharide Biosynthesis Protein SpsA, Chain A"/>
    <property type="match status" value="1"/>
</dbReference>
<keyword evidence="2" id="KW-1185">Reference proteome</keyword>
<sequence length="244" mass="28422">MIGCIVQARMNSTRLYGKVLKKIDKNPVLYYVLKQINESKLIKKVVVATSELEIDDAIEKYAKKMNVEVFRGSPTDVLDRHYQCAKKYSFDPIVRVTADNPLNDPQIIDKAIEKMKSGKFDCITTSLLQTFPKGIHVDVISMDILRKAWKNSSIPYEREYVTPYIFNNSKKFKIYNLVNPVNLSHINFTIDKNSDLKFVRNIALKIQKRPILLKDILKLIDKEPELLEINKNHSFKRSYLKIRK</sequence>
<dbReference type="InterPro" id="IPR003329">
    <property type="entry name" value="Cytidylyl_trans"/>
</dbReference>
<evidence type="ECO:0000313" key="2">
    <source>
        <dbReference type="Proteomes" id="UP000014065"/>
    </source>
</evidence>
<comment type="caution">
    <text evidence="1">The sequence shown here is derived from an EMBL/GenBank/DDBJ whole genome shotgun (WGS) entry which is preliminary data.</text>
</comment>
<organism evidence="1 2">
    <name type="scientific">Candidatus Nitrosarchaeum limnium BG20</name>
    <dbReference type="NCBI Taxonomy" id="859192"/>
    <lineage>
        <taxon>Archaea</taxon>
        <taxon>Nitrososphaerota</taxon>
        <taxon>Nitrososphaeria</taxon>
        <taxon>Nitrosopumilales</taxon>
        <taxon>Nitrosopumilaceae</taxon>
        <taxon>Nitrosarchaeum</taxon>
    </lineage>
</organism>
<dbReference type="AlphaFoldDB" id="S2EL58"/>
<proteinExistence type="predicted"/>
<name>S2EL58_9ARCH</name>
<dbReference type="PANTHER" id="PTHR42866:SF1">
    <property type="entry name" value="SPORE COAT POLYSACCHARIDE BIOSYNTHESIS PROTEIN SPSF"/>
    <property type="match status" value="1"/>
</dbReference>